<name>A0AAV9AZD6_ACOGR</name>
<reference evidence="1" key="2">
    <citation type="submission" date="2023-06" db="EMBL/GenBank/DDBJ databases">
        <authorList>
            <person name="Ma L."/>
            <person name="Liu K.-W."/>
            <person name="Li Z."/>
            <person name="Hsiao Y.-Y."/>
            <person name="Qi Y."/>
            <person name="Fu T."/>
            <person name="Tang G."/>
            <person name="Zhang D."/>
            <person name="Sun W.-H."/>
            <person name="Liu D.-K."/>
            <person name="Li Y."/>
            <person name="Chen G.-Z."/>
            <person name="Liu X.-D."/>
            <person name="Liao X.-Y."/>
            <person name="Jiang Y.-T."/>
            <person name="Yu X."/>
            <person name="Hao Y."/>
            <person name="Huang J."/>
            <person name="Zhao X.-W."/>
            <person name="Ke S."/>
            <person name="Chen Y.-Y."/>
            <person name="Wu W.-L."/>
            <person name="Hsu J.-L."/>
            <person name="Lin Y.-F."/>
            <person name="Huang M.-D."/>
            <person name="Li C.-Y."/>
            <person name="Huang L."/>
            <person name="Wang Z.-W."/>
            <person name="Zhao X."/>
            <person name="Zhong W.-Y."/>
            <person name="Peng D.-H."/>
            <person name="Ahmad S."/>
            <person name="Lan S."/>
            <person name="Zhang J.-S."/>
            <person name="Tsai W.-C."/>
            <person name="Van De Peer Y."/>
            <person name="Liu Z.-J."/>
        </authorList>
    </citation>
    <scope>NUCLEOTIDE SEQUENCE</scope>
    <source>
        <strain evidence="1">SCP</strain>
        <tissue evidence="1">Leaves</tissue>
    </source>
</reference>
<evidence type="ECO:0000313" key="1">
    <source>
        <dbReference type="EMBL" id="KAK1269730.1"/>
    </source>
</evidence>
<dbReference type="Proteomes" id="UP001179952">
    <property type="component" value="Unassembled WGS sequence"/>
</dbReference>
<protein>
    <submittedName>
        <fullName evidence="1">Uncharacterized protein</fullName>
    </submittedName>
</protein>
<reference evidence="1" key="1">
    <citation type="journal article" date="2023" name="Nat. Commun.">
        <title>Diploid and tetraploid genomes of Acorus and the evolution of monocots.</title>
        <authorList>
            <person name="Ma L."/>
            <person name="Liu K.W."/>
            <person name="Li Z."/>
            <person name="Hsiao Y.Y."/>
            <person name="Qi Y."/>
            <person name="Fu T."/>
            <person name="Tang G.D."/>
            <person name="Zhang D."/>
            <person name="Sun W.H."/>
            <person name="Liu D.K."/>
            <person name="Li Y."/>
            <person name="Chen G.Z."/>
            <person name="Liu X.D."/>
            <person name="Liao X.Y."/>
            <person name="Jiang Y.T."/>
            <person name="Yu X."/>
            <person name="Hao Y."/>
            <person name="Huang J."/>
            <person name="Zhao X.W."/>
            <person name="Ke S."/>
            <person name="Chen Y.Y."/>
            <person name="Wu W.L."/>
            <person name="Hsu J.L."/>
            <person name="Lin Y.F."/>
            <person name="Huang M.D."/>
            <person name="Li C.Y."/>
            <person name="Huang L."/>
            <person name="Wang Z.W."/>
            <person name="Zhao X."/>
            <person name="Zhong W.Y."/>
            <person name="Peng D.H."/>
            <person name="Ahmad S."/>
            <person name="Lan S."/>
            <person name="Zhang J.S."/>
            <person name="Tsai W.C."/>
            <person name="Van de Peer Y."/>
            <person name="Liu Z.J."/>
        </authorList>
    </citation>
    <scope>NUCLEOTIDE SEQUENCE</scope>
    <source>
        <strain evidence="1">SCP</strain>
    </source>
</reference>
<dbReference type="AlphaFoldDB" id="A0AAV9AZD6"/>
<keyword evidence="2" id="KW-1185">Reference proteome</keyword>
<sequence>MGLQMVSSAEEASEMMGRVWESVLGEEKYLAELRERMAEIEAIERMAKMEARERQLELVKAADARLRVIRKEKLAQYHADEKAMGEARARNRVITEAEVRERALLHAKIDALDKEYAETLKREFQAWRRHGVS</sequence>
<proteinExistence type="predicted"/>
<evidence type="ECO:0000313" key="2">
    <source>
        <dbReference type="Proteomes" id="UP001179952"/>
    </source>
</evidence>
<comment type="caution">
    <text evidence="1">The sequence shown here is derived from an EMBL/GenBank/DDBJ whole genome shotgun (WGS) entry which is preliminary data.</text>
</comment>
<gene>
    <name evidence="1" type="ORF">QJS04_geneDACA005280</name>
</gene>
<organism evidence="1 2">
    <name type="scientific">Acorus gramineus</name>
    <name type="common">Dwarf sweet flag</name>
    <dbReference type="NCBI Taxonomy" id="55184"/>
    <lineage>
        <taxon>Eukaryota</taxon>
        <taxon>Viridiplantae</taxon>
        <taxon>Streptophyta</taxon>
        <taxon>Embryophyta</taxon>
        <taxon>Tracheophyta</taxon>
        <taxon>Spermatophyta</taxon>
        <taxon>Magnoliopsida</taxon>
        <taxon>Liliopsida</taxon>
        <taxon>Acoraceae</taxon>
        <taxon>Acorus</taxon>
    </lineage>
</organism>
<accession>A0AAV9AZD6</accession>
<dbReference type="EMBL" id="JAUJYN010000006">
    <property type="protein sequence ID" value="KAK1269730.1"/>
    <property type="molecule type" value="Genomic_DNA"/>
</dbReference>